<dbReference type="RefSeq" id="XP_045146038.1">
    <property type="nucleotide sequence ID" value="XM_045290103.1"/>
</dbReference>
<name>A0AC55D2R7_ECHTE</name>
<organism evidence="1 2">
    <name type="scientific">Echinops telfairi</name>
    <name type="common">Lesser hedgehog tenrec</name>
    <dbReference type="NCBI Taxonomy" id="9371"/>
    <lineage>
        <taxon>Eukaryota</taxon>
        <taxon>Metazoa</taxon>
        <taxon>Chordata</taxon>
        <taxon>Craniata</taxon>
        <taxon>Vertebrata</taxon>
        <taxon>Euteleostomi</taxon>
        <taxon>Mammalia</taxon>
        <taxon>Eutheria</taxon>
        <taxon>Afrotheria</taxon>
        <taxon>Tenrecidae</taxon>
        <taxon>Tenrecinae</taxon>
        <taxon>Echinops</taxon>
    </lineage>
</organism>
<keyword evidence="1" id="KW-1185">Reference proteome</keyword>
<reference evidence="2" key="1">
    <citation type="submission" date="2025-08" db="UniProtKB">
        <authorList>
            <consortium name="RefSeq"/>
        </authorList>
    </citation>
    <scope>IDENTIFICATION</scope>
</reference>
<evidence type="ECO:0000313" key="2">
    <source>
        <dbReference type="RefSeq" id="XP_045146038.1"/>
    </source>
</evidence>
<dbReference type="Proteomes" id="UP000694863">
    <property type="component" value="Unplaced"/>
</dbReference>
<evidence type="ECO:0000313" key="1">
    <source>
        <dbReference type="Proteomes" id="UP000694863"/>
    </source>
</evidence>
<sequence length="285" mass="31917">MCCWSPHPEPSLPSLKRTHTTLFSWPPFRRMSSQTPDSSSRGQGSSPQESCGPQTALHVDGMRAAVLLRLVPLVFAVVTTCVFISTYVGFRMRTIRVPRWLGLASKEETRVPKFKCGLRKSCPTDYFAFKINSGAANVVGPSMCFENQMIMSPVKNNVDRGLNIALINGTTGVMVKYSSFDMYSGDPDHLVKFLKEIPEDMLVLVASYDDPGTKLNDAIRKLFSDLGSTHAKQLGFRDSWVFLGAKNLKNKSPFEQWLKNVPQQNKYDGWPELLELQGCVPKKVF</sequence>
<protein>
    <submittedName>
        <fullName evidence="2">Protein FAM3D isoform X1</fullName>
    </submittedName>
</protein>
<gene>
    <name evidence="2" type="primary">FAM3D</name>
</gene>
<accession>A0AC55D2R7</accession>
<proteinExistence type="predicted"/>